<reference evidence="2 3" key="1">
    <citation type="submission" date="2024-05" db="EMBL/GenBank/DDBJ databases">
        <title>Culex pipiens pipiens assembly and annotation.</title>
        <authorList>
            <person name="Alout H."/>
            <person name="Durand T."/>
        </authorList>
    </citation>
    <scope>NUCLEOTIDE SEQUENCE [LARGE SCALE GENOMIC DNA]</scope>
    <source>
        <strain evidence="2">HA-2024</strain>
        <tissue evidence="2">Whole body</tissue>
    </source>
</reference>
<name>A0ABD1DVX2_CULPP</name>
<evidence type="ECO:0000313" key="3">
    <source>
        <dbReference type="Proteomes" id="UP001562425"/>
    </source>
</evidence>
<accession>A0ABD1DVX2</accession>
<gene>
    <name evidence="2" type="ORF">pipiens_019280</name>
</gene>
<dbReference type="EMBL" id="JBEHCU010001303">
    <property type="protein sequence ID" value="KAL1403624.1"/>
    <property type="molecule type" value="Genomic_DNA"/>
</dbReference>
<proteinExistence type="predicted"/>
<feature type="region of interest" description="Disordered" evidence="1">
    <location>
        <begin position="86"/>
        <end position="107"/>
    </location>
</feature>
<sequence length="107" mass="11810">MVVRDLDMHNSCNFGGELKGPLVRDLERGVEVHNPVLLHVLVEADPQDKPVGDAQYSSNRVQQQAAFFAEDRLLKTGSELRHTRPTAHARIATLPGRKCPTDQQTGG</sequence>
<organism evidence="2 3">
    <name type="scientific">Culex pipiens pipiens</name>
    <name type="common">Northern house mosquito</name>
    <dbReference type="NCBI Taxonomy" id="38569"/>
    <lineage>
        <taxon>Eukaryota</taxon>
        <taxon>Metazoa</taxon>
        <taxon>Ecdysozoa</taxon>
        <taxon>Arthropoda</taxon>
        <taxon>Hexapoda</taxon>
        <taxon>Insecta</taxon>
        <taxon>Pterygota</taxon>
        <taxon>Neoptera</taxon>
        <taxon>Endopterygota</taxon>
        <taxon>Diptera</taxon>
        <taxon>Nematocera</taxon>
        <taxon>Culicoidea</taxon>
        <taxon>Culicidae</taxon>
        <taxon>Culicinae</taxon>
        <taxon>Culicini</taxon>
        <taxon>Culex</taxon>
        <taxon>Culex</taxon>
    </lineage>
</organism>
<dbReference type="Proteomes" id="UP001562425">
    <property type="component" value="Unassembled WGS sequence"/>
</dbReference>
<comment type="caution">
    <text evidence="2">The sequence shown here is derived from an EMBL/GenBank/DDBJ whole genome shotgun (WGS) entry which is preliminary data.</text>
</comment>
<dbReference type="AlphaFoldDB" id="A0ABD1DVX2"/>
<keyword evidence="3" id="KW-1185">Reference proteome</keyword>
<evidence type="ECO:0000313" key="2">
    <source>
        <dbReference type="EMBL" id="KAL1403624.1"/>
    </source>
</evidence>
<evidence type="ECO:0000256" key="1">
    <source>
        <dbReference type="SAM" id="MobiDB-lite"/>
    </source>
</evidence>
<protein>
    <submittedName>
        <fullName evidence="2">Uncharacterized protein</fullName>
    </submittedName>
</protein>